<evidence type="ECO:0000256" key="2">
    <source>
        <dbReference type="ARBA" id="ARBA00009810"/>
    </source>
</evidence>
<keyword evidence="6 14" id="KW-0812">Transmembrane</keyword>
<dbReference type="GO" id="GO:0015344">
    <property type="term" value="F:siderophore uptake transmembrane transporter activity"/>
    <property type="evidence" value="ECO:0007669"/>
    <property type="project" value="TreeGrafter"/>
</dbReference>
<dbReference type="Pfam" id="PF07715">
    <property type="entry name" value="Plug"/>
    <property type="match status" value="1"/>
</dbReference>
<dbReference type="GO" id="GO:0015891">
    <property type="term" value="P:siderophore transport"/>
    <property type="evidence" value="ECO:0007669"/>
    <property type="project" value="InterPro"/>
</dbReference>
<dbReference type="InterPro" id="IPR000531">
    <property type="entry name" value="Beta-barrel_TonB"/>
</dbReference>
<dbReference type="PANTHER" id="PTHR32552">
    <property type="entry name" value="FERRICHROME IRON RECEPTOR-RELATED"/>
    <property type="match status" value="1"/>
</dbReference>
<dbReference type="SMART" id="SM00965">
    <property type="entry name" value="STN"/>
    <property type="match status" value="1"/>
</dbReference>
<name>A0A1H3EKQ5_9BURK</name>
<evidence type="ECO:0000256" key="15">
    <source>
        <dbReference type="PROSITE-ProRule" id="PRU10144"/>
    </source>
</evidence>
<evidence type="ECO:0000256" key="5">
    <source>
        <dbReference type="ARBA" id="ARBA00022496"/>
    </source>
</evidence>
<keyword evidence="12 20" id="KW-0675">Receptor</keyword>
<proteinExistence type="inferred from homology"/>
<feature type="chain" id="PRO_5010201683" evidence="18">
    <location>
        <begin position="39"/>
        <end position="838"/>
    </location>
</feature>
<dbReference type="Gene3D" id="3.55.50.30">
    <property type="match status" value="1"/>
</dbReference>
<evidence type="ECO:0000256" key="8">
    <source>
        <dbReference type="ARBA" id="ARBA00023004"/>
    </source>
</evidence>
<dbReference type="GO" id="GO:0038023">
    <property type="term" value="F:signaling receptor activity"/>
    <property type="evidence" value="ECO:0007669"/>
    <property type="project" value="InterPro"/>
</dbReference>
<dbReference type="Gene3D" id="2.170.130.10">
    <property type="entry name" value="TonB-dependent receptor, plug domain"/>
    <property type="match status" value="1"/>
</dbReference>
<evidence type="ECO:0000256" key="17">
    <source>
        <dbReference type="SAM" id="MobiDB-lite"/>
    </source>
</evidence>
<feature type="domain" description="Secretin/TonB short N-terminal" evidence="19">
    <location>
        <begin position="81"/>
        <end position="134"/>
    </location>
</feature>
<evidence type="ECO:0000256" key="12">
    <source>
        <dbReference type="ARBA" id="ARBA00023170"/>
    </source>
</evidence>
<dbReference type="InterPro" id="IPR036942">
    <property type="entry name" value="Beta-barrel_TonB_sf"/>
</dbReference>
<evidence type="ECO:0000256" key="7">
    <source>
        <dbReference type="ARBA" id="ARBA00022729"/>
    </source>
</evidence>
<dbReference type="SUPFAM" id="SSF56935">
    <property type="entry name" value="Porins"/>
    <property type="match status" value="1"/>
</dbReference>
<dbReference type="NCBIfam" id="TIGR01783">
    <property type="entry name" value="TonB-siderophor"/>
    <property type="match status" value="1"/>
</dbReference>
<gene>
    <name evidence="20" type="ORF">SAMN05421547_101233</name>
</gene>
<dbReference type="Proteomes" id="UP000183417">
    <property type="component" value="Unassembled WGS sequence"/>
</dbReference>
<dbReference type="GO" id="GO:0009279">
    <property type="term" value="C:cell outer membrane"/>
    <property type="evidence" value="ECO:0007669"/>
    <property type="project" value="UniProtKB-SubCell"/>
</dbReference>
<keyword evidence="4 14" id="KW-1134">Transmembrane beta strand</keyword>
<keyword evidence="7 18" id="KW-0732">Signal</keyword>
<dbReference type="Gene3D" id="2.40.170.20">
    <property type="entry name" value="TonB-dependent receptor, beta-barrel domain"/>
    <property type="match status" value="1"/>
</dbReference>
<dbReference type="InterPro" id="IPR010105">
    <property type="entry name" value="TonB_sidphr_rcpt"/>
</dbReference>
<dbReference type="Pfam" id="PF00593">
    <property type="entry name" value="TonB_dep_Rec_b-barrel"/>
    <property type="match status" value="1"/>
</dbReference>
<feature type="short sequence motif" description="TonB C-terminal box" evidence="15">
    <location>
        <begin position="821"/>
        <end position="838"/>
    </location>
</feature>
<keyword evidence="5" id="KW-0410">Iron transport</keyword>
<evidence type="ECO:0000256" key="11">
    <source>
        <dbReference type="ARBA" id="ARBA00023136"/>
    </source>
</evidence>
<keyword evidence="8" id="KW-0408">Iron</keyword>
<sequence>MPHPVPGALVRFRPPAQAPALAPAFARTVLAMALQACAVGGLSATAAHAQTMAAPAAAQRFDLPAAPLDRALNAFATQAGILLTADGSLTAGKTGAALHGSYSVREGLAALLAGSGLEAVPQAGQGGGYALRRAAVPTAPVSAAEGTALATVNVTAAAERSAVSEGTGSYATRQSSTATRLGLSQRETPQSVSVVTRQLMDDQGLTSLPEVLEKTPGITVGRNDSERTTFYSRGYAIENFQFDGVPNTMDSANQYTTSLADSAIYDRVEVVKGATGLLTGAGYPSAVVNLVRKRPTKTFQASAEAAIGSHDRLRGVGDISAPLTEDGRVRARVVAVAQNARSHVDDYSRNVRSLYGIIEADLGPGTVASLGIDHMQTRADGASFGHIPLFFKDGSRTHFPTSLNPAARWSYWDNDSTNVFAELKHSFGNGWKMDLSASRLRQSRDVEVGVAAHGMVDPVSGLGINMLSNKIPTDATTQAVNAALSGPLQLFGREHELSFGASWSRQRRHAPGYSNAYGPVGNYFEWDGQVPRPDFQLRNHRMTRIVEKGVFGAARLRPTDDLSVILGARVSWYDMLDDTTGLNGSYVVNNALRVAHKTVPYAGVVYDLNRQLSLYASQTDIFNPQTYYKDAAGSPLPPLTGRSREVGVKGEFLDGRLNASLALFHIQQRNAAQYVSANPQSGEEVYAAIDGVTSKGVEMEVSGSITPAWNIYGGYTYRTSRAPAQPDVILSAVNTNQPRHLFKLSTSYRLNPQWTVGGSLAWQSLTYYQQSAAPYARADQRAYALVGLMARYDVDRQWSVTLNVNNLFDKTYMPGLGSYGTGVYGDPRNVLVTARYRF</sequence>
<dbReference type="CDD" id="cd01347">
    <property type="entry name" value="ligand_gated_channel"/>
    <property type="match status" value="1"/>
</dbReference>
<evidence type="ECO:0000256" key="18">
    <source>
        <dbReference type="SAM" id="SignalP"/>
    </source>
</evidence>
<dbReference type="InterPro" id="IPR037066">
    <property type="entry name" value="Plug_dom_sf"/>
</dbReference>
<feature type="compositionally biased region" description="Polar residues" evidence="17">
    <location>
        <begin position="166"/>
        <end position="179"/>
    </location>
</feature>
<dbReference type="AlphaFoldDB" id="A0A1H3EKQ5"/>
<comment type="subcellular location">
    <subcellularLocation>
        <location evidence="1 14">Cell outer membrane</location>
        <topology evidence="1 14">Multi-pass membrane protein</topology>
    </subcellularLocation>
</comment>
<evidence type="ECO:0000256" key="6">
    <source>
        <dbReference type="ARBA" id="ARBA00022692"/>
    </source>
</evidence>
<dbReference type="PROSITE" id="PS52016">
    <property type="entry name" value="TONB_DEPENDENT_REC_3"/>
    <property type="match status" value="1"/>
</dbReference>
<keyword evidence="11 14" id="KW-0472">Membrane</keyword>
<evidence type="ECO:0000256" key="16">
    <source>
        <dbReference type="RuleBase" id="RU003357"/>
    </source>
</evidence>
<evidence type="ECO:0000313" key="21">
    <source>
        <dbReference type="Proteomes" id="UP000183417"/>
    </source>
</evidence>
<feature type="region of interest" description="Disordered" evidence="17">
    <location>
        <begin position="166"/>
        <end position="189"/>
    </location>
</feature>
<evidence type="ECO:0000256" key="13">
    <source>
        <dbReference type="ARBA" id="ARBA00023237"/>
    </source>
</evidence>
<dbReference type="EMBL" id="FNPE01000001">
    <property type="protein sequence ID" value="SDX78778.1"/>
    <property type="molecule type" value="Genomic_DNA"/>
</dbReference>
<keyword evidence="9" id="KW-0406">Ion transport</keyword>
<dbReference type="InterPro" id="IPR039426">
    <property type="entry name" value="TonB-dep_rcpt-like"/>
</dbReference>
<dbReference type="FunFam" id="2.170.130.10:FF:000010">
    <property type="entry name" value="Ferripyoverdine receptor"/>
    <property type="match status" value="1"/>
</dbReference>
<keyword evidence="13 14" id="KW-0998">Cell outer membrane</keyword>
<dbReference type="InterPro" id="IPR011662">
    <property type="entry name" value="Secretin/TonB_short_N"/>
</dbReference>
<dbReference type="PROSITE" id="PS01156">
    <property type="entry name" value="TONB_DEPENDENT_REC_2"/>
    <property type="match status" value="1"/>
</dbReference>
<dbReference type="InterPro" id="IPR010917">
    <property type="entry name" value="TonB_rcpt_CS"/>
</dbReference>
<evidence type="ECO:0000256" key="10">
    <source>
        <dbReference type="ARBA" id="ARBA00023077"/>
    </source>
</evidence>
<dbReference type="PANTHER" id="PTHR32552:SF74">
    <property type="entry name" value="HYDROXAMATE SIDEROPHORE RECEPTOR FHUE"/>
    <property type="match status" value="1"/>
</dbReference>
<evidence type="ECO:0000256" key="4">
    <source>
        <dbReference type="ARBA" id="ARBA00022452"/>
    </source>
</evidence>
<accession>A0A1H3EKQ5</accession>
<evidence type="ECO:0000313" key="20">
    <source>
        <dbReference type="EMBL" id="SDX78778.1"/>
    </source>
</evidence>
<feature type="signal peptide" evidence="18">
    <location>
        <begin position="1"/>
        <end position="38"/>
    </location>
</feature>
<keyword evidence="3 14" id="KW-0813">Transport</keyword>
<organism evidence="20 21">
    <name type="scientific">Delftia lacustris</name>
    <dbReference type="NCBI Taxonomy" id="558537"/>
    <lineage>
        <taxon>Bacteria</taxon>
        <taxon>Pseudomonadati</taxon>
        <taxon>Pseudomonadota</taxon>
        <taxon>Betaproteobacteria</taxon>
        <taxon>Burkholderiales</taxon>
        <taxon>Comamonadaceae</taxon>
        <taxon>Delftia</taxon>
    </lineage>
</organism>
<reference evidence="20 21" key="1">
    <citation type="submission" date="2016-10" db="EMBL/GenBank/DDBJ databases">
        <authorList>
            <person name="de Groot N.N."/>
        </authorList>
    </citation>
    <scope>NUCLEOTIDE SEQUENCE [LARGE SCALE GENOMIC DNA]</scope>
    <source>
        <strain evidence="20 21">LMG 24775</strain>
    </source>
</reference>
<evidence type="ECO:0000256" key="3">
    <source>
        <dbReference type="ARBA" id="ARBA00022448"/>
    </source>
</evidence>
<evidence type="ECO:0000259" key="19">
    <source>
        <dbReference type="SMART" id="SM00965"/>
    </source>
</evidence>
<dbReference type="InterPro" id="IPR012910">
    <property type="entry name" value="Plug_dom"/>
</dbReference>
<keyword evidence="10 16" id="KW-0798">TonB box</keyword>
<evidence type="ECO:0000256" key="9">
    <source>
        <dbReference type="ARBA" id="ARBA00023065"/>
    </source>
</evidence>
<evidence type="ECO:0000256" key="1">
    <source>
        <dbReference type="ARBA" id="ARBA00004571"/>
    </source>
</evidence>
<protein>
    <submittedName>
        <fullName evidence="20">Outer-membrane receptor for ferric coprogen and ferric-rhodotorulic acid</fullName>
    </submittedName>
</protein>
<comment type="similarity">
    <text evidence="2 14 16">Belongs to the TonB-dependent receptor family.</text>
</comment>
<evidence type="ECO:0000256" key="14">
    <source>
        <dbReference type="PROSITE-ProRule" id="PRU01360"/>
    </source>
</evidence>